<accession>A0A2A9NMD1</accession>
<dbReference type="EMBL" id="KZ302030">
    <property type="protein sequence ID" value="PFH49407.1"/>
    <property type="molecule type" value="Genomic_DNA"/>
</dbReference>
<sequence>MVARINDVIAVLDRRRQVLVEKRAAALQNIDRYKVALAPHRKLPKEILGQIFKQCAMGREAPPYFARLYPRSLVVIFPWL</sequence>
<evidence type="ECO:0000313" key="1">
    <source>
        <dbReference type="EMBL" id="PFH49407.1"/>
    </source>
</evidence>
<organism evidence="1 2">
    <name type="scientific">Amanita thiersii Skay4041</name>
    <dbReference type="NCBI Taxonomy" id="703135"/>
    <lineage>
        <taxon>Eukaryota</taxon>
        <taxon>Fungi</taxon>
        <taxon>Dikarya</taxon>
        <taxon>Basidiomycota</taxon>
        <taxon>Agaricomycotina</taxon>
        <taxon>Agaricomycetes</taxon>
        <taxon>Agaricomycetidae</taxon>
        <taxon>Agaricales</taxon>
        <taxon>Pluteineae</taxon>
        <taxon>Amanitaceae</taxon>
        <taxon>Amanita</taxon>
    </lineage>
</organism>
<reference evidence="1 2" key="1">
    <citation type="submission" date="2014-02" db="EMBL/GenBank/DDBJ databases">
        <title>Transposable element dynamics among asymbiotic and ectomycorrhizal Amanita fungi.</title>
        <authorList>
            <consortium name="DOE Joint Genome Institute"/>
            <person name="Hess J."/>
            <person name="Skrede I."/>
            <person name="Wolfe B."/>
            <person name="LaButti K."/>
            <person name="Ohm R.A."/>
            <person name="Grigoriev I.V."/>
            <person name="Pringle A."/>
        </authorList>
    </citation>
    <scope>NUCLEOTIDE SEQUENCE [LARGE SCALE GENOMIC DNA]</scope>
    <source>
        <strain evidence="1 2">SKay4041</strain>
    </source>
</reference>
<dbReference type="AlphaFoldDB" id="A0A2A9NMD1"/>
<proteinExistence type="predicted"/>
<dbReference type="Proteomes" id="UP000242287">
    <property type="component" value="Unassembled WGS sequence"/>
</dbReference>
<name>A0A2A9NMD1_9AGAR</name>
<evidence type="ECO:0008006" key="3">
    <source>
        <dbReference type="Google" id="ProtNLM"/>
    </source>
</evidence>
<evidence type="ECO:0000313" key="2">
    <source>
        <dbReference type="Proteomes" id="UP000242287"/>
    </source>
</evidence>
<keyword evidence="2" id="KW-1185">Reference proteome</keyword>
<dbReference type="OrthoDB" id="3042049at2759"/>
<gene>
    <name evidence="1" type="ORF">AMATHDRAFT_147703</name>
</gene>
<protein>
    <recommendedName>
        <fullName evidence="3">Chorismate mutase domain-containing protein</fullName>
    </recommendedName>
</protein>